<dbReference type="RefSeq" id="WP_114208072.1">
    <property type="nucleotide sequence ID" value="NZ_CP030840.1"/>
</dbReference>
<feature type="transmembrane region" description="Helical" evidence="5">
    <location>
        <begin position="420"/>
        <end position="437"/>
    </location>
</feature>
<evidence type="ECO:0000313" key="7">
    <source>
        <dbReference type="EMBL" id="AXC12975.1"/>
    </source>
</evidence>
<feature type="transmembrane region" description="Helical" evidence="5">
    <location>
        <begin position="271"/>
        <end position="291"/>
    </location>
</feature>
<evidence type="ECO:0000256" key="5">
    <source>
        <dbReference type="SAM" id="Phobius"/>
    </source>
</evidence>
<evidence type="ECO:0000256" key="4">
    <source>
        <dbReference type="ARBA" id="ARBA00023136"/>
    </source>
</evidence>
<dbReference type="GO" id="GO:0016020">
    <property type="term" value="C:membrane"/>
    <property type="evidence" value="ECO:0007669"/>
    <property type="project" value="UniProtKB-SubCell"/>
</dbReference>
<feature type="transmembrane region" description="Helical" evidence="5">
    <location>
        <begin position="130"/>
        <end position="147"/>
    </location>
</feature>
<feature type="transmembrane region" description="Helical" evidence="5">
    <location>
        <begin position="363"/>
        <end position="383"/>
    </location>
</feature>
<feature type="transmembrane region" description="Helical" evidence="5">
    <location>
        <begin position="75"/>
        <end position="96"/>
    </location>
</feature>
<keyword evidence="8" id="KW-1185">Reference proteome</keyword>
<dbReference type="InterPro" id="IPR007016">
    <property type="entry name" value="O-antigen_ligase-rel_domated"/>
</dbReference>
<evidence type="ECO:0000256" key="2">
    <source>
        <dbReference type="ARBA" id="ARBA00022692"/>
    </source>
</evidence>
<dbReference type="EMBL" id="CP030840">
    <property type="protein sequence ID" value="AXC12975.1"/>
    <property type="molecule type" value="Genomic_DNA"/>
</dbReference>
<feature type="transmembrane region" description="Helical" evidence="5">
    <location>
        <begin position="103"/>
        <end position="124"/>
    </location>
</feature>
<feature type="domain" description="O-antigen ligase-related" evidence="6">
    <location>
        <begin position="230"/>
        <end position="375"/>
    </location>
</feature>
<dbReference type="OrthoDB" id="4391260at2"/>
<dbReference type="Proteomes" id="UP000253606">
    <property type="component" value="Chromosome"/>
</dbReference>
<dbReference type="PANTHER" id="PTHR37422:SF17">
    <property type="entry name" value="O-ANTIGEN LIGASE"/>
    <property type="match status" value="1"/>
</dbReference>
<sequence>MSTTITIRPHPVTAEHKVRSAATGSVWLIPDTWAALIPLLFLVVRGTFSFEGVDTNVPNGGVYGSMLSASALNGARHIVEIVVFYAIMCALCLPWYKIICKSFLQNWLLTAIPVVALLSTVWSAVPSRSFAFSIMALVNTAFGIYLAKRYSRAQLLELFIGLGVIALVLSFLLVAVYPAAGLDHKENMPNAWEGLFGHKNHCAMIMLLLLIPAFHVKASRGLPQILRALYVVATISLIVMTTARTGWILLMLALFFVPFVRLLARMRQKDRFVLATLVISVSLIVSLVGLYEASNIALMLGKDPTFSGRTDIWKAVLRPIFKHPYLGYGYYAFWTKANPEALATALAIGSTGLGNAENGVLQMWLEMGALGLGLLFLALAHLCKMGMACFRKDHSGFIQWSLCMVFLSLLYGLLAGDKFMFPHTIEWTILVLVYVCMHDDLQRLRQPRSRKISYPL</sequence>
<evidence type="ECO:0000313" key="8">
    <source>
        <dbReference type="Proteomes" id="UP000253606"/>
    </source>
</evidence>
<dbReference type="Pfam" id="PF04932">
    <property type="entry name" value="Wzy_C"/>
    <property type="match status" value="1"/>
</dbReference>
<feature type="transmembrane region" description="Helical" evidence="5">
    <location>
        <begin position="159"/>
        <end position="180"/>
    </location>
</feature>
<feature type="transmembrane region" description="Helical" evidence="5">
    <location>
        <begin position="395"/>
        <end position="414"/>
    </location>
</feature>
<proteinExistence type="predicted"/>
<feature type="transmembrane region" description="Helical" evidence="5">
    <location>
        <begin position="21"/>
        <end position="44"/>
    </location>
</feature>
<gene>
    <name evidence="7" type="ORF">ACPOL_3694</name>
</gene>
<organism evidence="7 8">
    <name type="scientific">Acidisarcina polymorpha</name>
    <dbReference type="NCBI Taxonomy" id="2211140"/>
    <lineage>
        <taxon>Bacteria</taxon>
        <taxon>Pseudomonadati</taxon>
        <taxon>Acidobacteriota</taxon>
        <taxon>Terriglobia</taxon>
        <taxon>Terriglobales</taxon>
        <taxon>Acidobacteriaceae</taxon>
        <taxon>Acidisarcina</taxon>
    </lineage>
</organism>
<feature type="transmembrane region" description="Helical" evidence="5">
    <location>
        <begin position="225"/>
        <end position="241"/>
    </location>
</feature>
<evidence type="ECO:0000256" key="3">
    <source>
        <dbReference type="ARBA" id="ARBA00022989"/>
    </source>
</evidence>
<reference evidence="7 8" key="1">
    <citation type="journal article" date="2018" name="Front. Microbiol.">
        <title>Hydrolytic Capabilities as a Key to Environmental Success: Chitinolytic and Cellulolytic Acidobacteria From Acidic Sub-arctic Soils and Boreal Peatlands.</title>
        <authorList>
            <person name="Belova S.E."/>
            <person name="Ravin N.V."/>
            <person name="Pankratov T.A."/>
            <person name="Rakitin A.L."/>
            <person name="Ivanova A.A."/>
            <person name="Beletsky A.V."/>
            <person name="Mardanov A.V."/>
            <person name="Sinninghe Damste J.S."/>
            <person name="Dedysh S.N."/>
        </authorList>
    </citation>
    <scope>NUCLEOTIDE SEQUENCE [LARGE SCALE GENOMIC DNA]</scope>
    <source>
        <strain evidence="7 8">SBC82</strain>
    </source>
</reference>
<dbReference type="InterPro" id="IPR051533">
    <property type="entry name" value="WaaL-like"/>
</dbReference>
<accession>A0A2Z5G2W3</accession>
<keyword evidence="4 5" id="KW-0472">Membrane</keyword>
<feature type="transmembrane region" description="Helical" evidence="5">
    <location>
        <begin position="247"/>
        <end position="264"/>
    </location>
</feature>
<protein>
    <submittedName>
        <fullName evidence="7">Exopolysaccharide production protein ExoQ</fullName>
    </submittedName>
</protein>
<keyword evidence="2 5" id="KW-0812">Transmembrane</keyword>
<name>A0A2Z5G2W3_9BACT</name>
<comment type="subcellular location">
    <subcellularLocation>
        <location evidence="1">Membrane</location>
        <topology evidence="1">Multi-pass membrane protein</topology>
    </subcellularLocation>
</comment>
<dbReference type="KEGG" id="abas:ACPOL_3694"/>
<feature type="transmembrane region" description="Helical" evidence="5">
    <location>
        <begin position="200"/>
        <end position="218"/>
    </location>
</feature>
<evidence type="ECO:0000259" key="6">
    <source>
        <dbReference type="Pfam" id="PF04932"/>
    </source>
</evidence>
<evidence type="ECO:0000256" key="1">
    <source>
        <dbReference type="ARBA" id="ARBA00004141"/>
    </source>
</evidence>
<dbReference type="PANTHER" id="PTHR37422">
    <property type="entry name" value="TEICHURONIC ACID BIOSYNTHESIS PROTEIN TUAE"/>
    <property type="match status" value="1"/>
</dbReference>
<dbReference type="AlphaFoldDB" id="A0A2Z5G2W3"/>
<keyword evidence="3 5" id="KW-1133">Transmembrane helix</keyword>